<keyword evidence="2 4" id="KW-0547">Nucleotide-binding</keyword>
<dbReference type="SUPFAM" id="SSF56059">
    <property type="entry name" value="Glutathione synthetase ATP-binding domain-like"/>
    <property type="match status" value="1"/>
</dbReference>
<dbReference type="Gene3D" id="3.30.470.20">
    <property type="entry name" value="ATP-grasp fold, B domain"/>
    <property type="match status" value="1"/>
</dbReference>
<reference evidence="7 8" key="1">
    <citation type="submission" date="2019-09" db="EMBL/GenBank/DDBJ databases">
        <authorList>
            <person name="Depoorter E."/>
        </authorList>
    </citation>
    <scope>NUCLEOTIDE SEQUENCE [LARGE SCALE GENOMIC DNA]</scope>
    <source>
        <strain evidence="7">LMG 24066</strain>
    </source>
</reference>
<dbReference type="PROSITE" id="PS50975">
    <property type="entry name" value="ATP_GRASP"/>
    <property type="match status" value="1"/>
</dbReference>
<accession>A0A9Q9SGV3</accession>
<evidence type="ECO:0000313" key="7">
    <source>
        <dbReference type="EMBL" id="VWB49304.1"/>
    </source>
</evidence>
<gene>
    <name evidence="7" type="ORF">BAR24066_02237</name>
</gene>
<dbReference type="AlphaFoldDB" id="A0A9Q9SGV3"/>
<dbReference type="RefSeq" id="WP_233464194.1">
    <property type="nucleotide sequence ID" value="NZ_CABVPX010000007.1"/>
</dbReference>
<feature type="domain" description="ATP-grasp" evidence="6">
    <location>
        <begin position="118"/>
        <end position="315"/>
    </location>
</feature>
<evidence type="ECO:0000259" key="6">
    <source>
        <dbReference type="PROSITE" id="PS50975"/>
    </source>
</evidence>
<keyword evidence="1 7" id="KW-0436">Ligase</keyword>
<evidence type="ECO:0000256" key="5">
    <source>
        <dbReference type="SAM" id="MobiDB-lite"/>
    </source>
</evidence>
<dbReference type="PANTHER" id="PTHR43585">
    <property type="entry name" value="FUMIPYRROLE BIOSYNTHESIS PROTEIN C"/>
    <property type="match status" value="1"/>
</dbReference>
<dbReference type="PANTHER" id="PTHR43585:SF2">
    <property type="entry name" value="ATP-GRASP ENZYME FSQD"/>
    <property type="match status" value="1"/>
</dbReference>
<keyword evidence="3 4" id="KW-0067">ATP-binding</keyword>
<dbReference type="Proteomes" id="UP000494172">
    <property type="component" value="Unassembled WGS sequence"/>
</dbReference>
<evidence type="ECO:0000256" key="2">
    <source>
        <dbReference type="ARBA" id="ARBA00022741"/>
    </source>
</evidence>
<comment type="caution">
    <text evidence="7">The sequence shown here is derived from an EMBL/GenBank/DDBJ whole genome shotgun (WGS) entry which is preliminary data.</text>
</comment>
<dbReference type="InterPro" id="IPR052032">
    <property type="entry name" value="ATP-dep_AA_Ligase"/>
</dbReference>
<dbReference type="GO" id="GO:0005524">
    <property type="term" value="F:ATP binding"/>
    <property type="evidence" value="ECO:0007669"/>
    <property type="project" value="UniProtKB-UniRule"/>
</dbReference>
<dbReference type="EMBL" id="CABVPX010000007">
    <property type="protein sequence ID" value="VWB49304.1"/>
    <property type="molecule type" value="Genomic_DNA"/>
</dbReference>
<feature type="region of interest" description="Disordered" evidence="5">
    <location>
        <begin position="391"/>
        <end position="445"/>
    </location>
</feature>
<dbReference type="Pfam" id="PF13535">
    <property type="entry name" value="ATP-grasp_4"/>
    <property type="match status" value="1"/>
</dbReference>
<dbReference type="InterPro" id="IPR011761">
    <property type="entry name" value="ATP-grasp"/>
</dbReference>
<proteinExistence type="predicted"/>
<protein>
    <submittedName>
        <fullName evidence="7">Carboxylate--amine ligase</fullName>
    </submittedName>
</protein>
<sequence length="445" mass="48709">MQHRFIDTVLIVDGASTAAYLAPAFRAYGIRCAHVISDPDLPDIYLNQFVPSDYIRQIQHRGDIDATLAQLSDLRIGAVLHGLDAALELADTLAERLDVPYRNPLATSAARRDKFAMNERIREAGLRAPAHFHSTSVDEAVEWARAQGTLPLVVKPARSAGVTGVKICRTLAQVEAAARDVLATRSLYNQPNDDIVIQSYSEGQEYIVDSVSFEGRHRVVSLWEVHRDRTHAPRLDKMLVLNHADPRYAPLLDYAADVLDALDVRFGPTHLELFDTADGPTIVELNARLHGSLDPRLTSAVSGENHVSAAVEAVLHPERLFGDAVAPTDFRGYCGHVLLLSSRNGVLRQDFTWQAIQALPSFVGLKQWIKVGDTLRVTTDLRRRSARSACTARPSSGCSRIAGGSAKSRPISSRTNTRSHRPDAAGAARRLARISGRAARPPAGR</sequence>
<organism evidence="7 8">
    <name type="scientific">Burkholderia arboris</name>
    <dbReference type="NCBI Taxonomy" id="488730"/>
    <lineage>
        <taxon>Bacteria</taxon>
        <taxon>Pseudomonadati</taxon>
        <taxon>Pseudomonadota</taxon>
        <taxon>Betaproteobacteria</taxon>
        <taxon>Burkholderiales</taxon>
        <taxon>Burkholderiaceae</taxon>
        <taxon>Burkholderia</taxon>
        <taxon>Burkholderia cepacia complex</taxon>
    </lineage>
</organism>
<name>A0A9Q9SGV3_9BURK</name>
<evidence type="ECO:0000256" key="4">
    <source>
        <dbReference type="PROSITE-ProRule" id="PRU00409"/>
    </source>
</evidence>
<evidence type="ECO:0000256" key="3">
    <source>
        <dbReference type="ARBA" id="ARBA00022840"/>
    </source>
</evidence>
<evidence type="ECO:0000313" key="8">
    <source>
        <dbReference type="Proteomes" id="UP000494172"/>
    </source>
</evidence>
<dbReference type="GO" id="GO:0016874">
    <property type="term" value="F:ligase activity"/>
    <property type="evidence" value="ECO:0007669"/>
    <property type="project" value="UniProtKB-KW"/>
</dbReference>
<evidence type="ECO:0000256" key="1">
    <source>
        <dbReference type="ARBA" id="ARBA00022598"/>
    </source>
</evidence>
<dbReference type="GO" id="GO:0046872">
    <property type="term" value="F:metal ion binding"/>
    <property type="evidence" value="ECO:0007669"/>
    <property type="project" value="InterPro"/>
</dbReference>